<accession>A0A2A9CPB9</accession>
<reference evidence="1 2" key="1">
    <citation type="submission" date="2017-10" db="EMBL/GenBank/DDBJ databases">
        <title>Sequencing the genomes of 1000 actinobacteria strains.</title>
        <authorList>
            <person name="Klenk H.-P."/>
        </authorList>
    </citation>
    <scope>NUCLEOTIDE SEQUENCE [LARGE SCALE GENOMIC DNA]</scope>
    <source>
        <strain evidence="1 2">DSM 15597</strain>
    </source>
</reference>
<evidence type="ECO:0000313" key="2">
    <source>
        <dbReference type="Proteomes" id="UP000226079"/>
    </source>
</evidence>
<gene>
    <name evidence="1" type="ORF">ATK74_0841</name>
</gene>
<dbReference type="Proteomes" id="UP000226079">
    <property type="component" value="Unassembled WGS sequence"/>
</dbReference>
<name>A0A2A9CPB9_9ACTN</name>
<comment type="caution">
    <text evidence="1">The sequence shown here is derived from an EMBL/GenBank/DDBJ whole genome shotgun (WGS) entry which is preliminary data.</text>
</comment>
<keyword evidence="2" id="KW-1185">Reference proteome</keyword>
<organism evidence="1 2">
    <name type="scientific">Propionicimonas paludicola</name>
    <dbReference type="NCBI Taxonomy" id="185243"/>
    <lineage>
        <taxon>Bacteria</taxon>
        <taxon>Bacillati</taxon>
        <taxon>Actinomycetota</taxon>
        <taxon>Actinomycetes</taxon>
        <taxon>Propionibacteriales</taxon>
        <taxon>Nocardioidaceae</taxon>
        <taxon>Propionicimonas</taxon>
    </lineage>
</organism>
<evidence type="ECO:0000313" key="1">
    <source>
        <dbReference type="EMBL" id="PFG16307.1"/>
    </source>
</evidence>
<dbReference type="EMBL" id="PDJC01000001">
    <property type="protein sequence ID" value="PFG16307.1"/>
    <property type="molecule type" value="Genomic_DNA"/>
</dbReference>
<dbReference type="AlphaFoldDB" id="A0A2A9CPB9"/>
<protein>
    <submittedName>
        <fullName evidence="1">Uncharacterized protein</fullName>
    </submittedName>
</protein>
<proteinExistence type="predicted"/>
<sequence length="103" mass="10933">MDQRRLVLGVREIGGRVVTGDAAVDTTVSLVPRTARGLCPTCGTRFTAIGPEARPALQAALAQHDHECADLRAAAALLPKPVDDPVALNDLRAALRVIWKRAS</sequence>